<keyword evidence="5 7" id="KW-0472">Membrane</keyword>
<dbReference type="AlphaFoldDB" id="A0A4X1TIW7"/>
<evidence type="ECO:0000256" key="7">
    <source>
        <dbReference type="RuleBase" id="RU079119"/>
    </source>
</evidence>
<evidence type="ECO:0000313" key="9">
    <source>
        <dbReference type="Ensembl" id="ENSSSCP00070016685.1"/>
    </source>
</evidence>
<proteinExistence type="inferred from homology"/>
<keyword evidence="2 7" id="KW-0808">Transferase</keyword>
<evidence type="ECO:0000256" key="6">
    <source>
        <dbReference type="ARBA" id="ARBA00023315"/>
    </source>
</evidence>
<dbReference type="PROSITE" id="PS50216">
    <property type="entry name" value="DHHC"/>
    <property type="match status" value="1"/>
</dbReference>
<dbReference type="InterPro" id="IPR039859">
    <property type="entry name" value="PFA4/ZDH16/20/ERF2-like"/>
</dbReference>
<evidence type="ECO:0000256" key="4">
    <source>
        <dbReference type="ARBA" id="ARBA00022989"/>
    </source>
</evidence>
<accession>A0A4X1TIW7</accession>
<dbReference type="Proteomes" id="UP000314985">
    <property type="component" value="Chromosome 2"/>
</dbReference>
<dbReference type="GO" id="GO:0016020">
    <property type="term" value="C:membrane"/>
    <property type="evidence" value="ECO:0007669"/>
    <property type="project" value="UniProtKB-SubCell"/>
</dbReference>
<evidence type="ECO:0000256" key="5">
    <source>
        <dbReference type="ARBA" id="ARBA00023136"/>
    </source>
</evidence>
<dbReference type="EC" id="2.3.1.225" evidence="7"/>
<evidence type="ECO:0000259" key="8">
    <source>
        <dbReference type="Pfam" id="PF01529"/>
    </source>
</evidence>
<comment type="similarity">
    <text evidence="7">Belongs to the DHHC palmitoyltransferase family.</text>
</comment>
<organism evidence="9 10">
    <name type="scientific">Sus scrofa</name>
    <name type="common">Pig</name>
    <dbReference type="NCBI Taxonomy" id="9823"/>
    <lineage>
        <taxon>Eukaryota</taxon>
        <taxon>Metazoa</taxon>
        <taxon>Chordata</taxon>
        <taxon>Craniata</taxon>
        <taxon>Vertebrata</taxon>
        <taxon>Euteleostomi</taxon>
        <taxon>Mammalia</taxon>
        <taxon>Eutheria</taxon>
        <taxon>Laurasiatheria</taxon>
        <taxon>Artiodactyla</taxon>
        <taxon>Suina</taxon>
        <taxon>Suidae</taxon>
        <taxon>Sus</taxon>
    </lineage>
</organism>
<feature type="transmembrane region" description="Helical" evidence="7">
    <location>
        <begin position="380"/>
        <end position="398"/>
    </location>
</feature>
<dbReference type="Pfam" id="PF01529">
    <property type="entry name" value="DHHC"/>
    <property type="match status" value="1"/>
</dbReference>
<evidence type="ECO:0000256" key="1">
    <source>
        <dbReference type="ARBA" id="ARBA00004141"/>
    </source>
</evidence>
<protein>
    <recommendedName>
        <fullName evidence="7">Palmitoyltransferase</fullName>
        <ecNumber evidence="7">2.3.1.225</ecNumber>
    </recommendedName>
</protein>
<keyword evidence="4 7" id="KW-1133">Transmembrane helix</keyword>
<feature type="transmembrane region" description="Helical" evidence="7">
    <location>
        <begin position="353"/>
        <end position="374"/>
    </location>
</feature>
<feature type="transmembrane region" description="Helical" evidence="7">
    <location>
        <begin position="318"/>
        <end position="341"/>
    </location>
</feature>
<reference evidence="9" key="2">
    <citation type="submission" date="2025-08" db="UniProtKB">
        <authorList>
            <consortium name="Ensembl"/>
        </authorList>
    </citation>
    <scope>IDENTIFICATION</scope>
</reference>
<comment type="catalytic activity">
    <reaction evidence="7">
        <text>L-cysteinyl-[protein] + hexadecanoyl-CoA = S-hexadecanoyl-L-cysteinyl-[protein] + CoA</text>
        <dbReference type="Rhea" id="RHEA:36683"/>
        <dbReference type="Rhea" id="RHEA-COMP:10131"/>
        <dbReference type="Rhea" id="RHEA-COMP:11032"/>
        <dbReference type="ChEBI" id="CHEBI:29950"/>
        <dbReference type="ChEBI" id="CHEBI:57287"/>
        <dbReference type="ChEBI" id="CHEBI:57379"/>
        <dbReference type="ChEBI" id="CHEBI:74151"/>
        <dbReference type="EC" id="2.3.1.225"/>
    </reaction>
</comment>
<reference evidence="9 10" key="1">
    <citation type="submission" date="2017-08" db="EMBL/GenBank/DDBJ databases">
        <title>USMARCv1.0.</title>
        <authorList>
            <person name="Hannum G.I."/>
            <person name="Koren S."/>
            <person name="Schroeder S.G."/>
            <person name="Chin S.C."/>
            <person name="Nonneman D.J."/>
            <person name="Becker S.A."/>
            <person name="Rosen B.D."/>
            <person name="Bickhart D.M."/>
            <person name="Putnam N.H."/>
            <person name="Green R.E."/>
            <person name="Tuggle C.K."/>
            <person name="Liu H."/>
            <person name="Rohrer G.A."/>
            <person name="Warr A."/>
            <person name="Hall R."/>
            <person name="Kim K."/>
            <person name="Hume D.A."/>
            <person name="Talbot R."/>
            <person name="Chow W."/>
            <person name="Howe K."/>
            <person name="Schwartz A.S."/>
            <person name="Watson M."/>
            <person name="Archibald A.L."/>
            <person name="Phillippy A.M."/>
            <person name="Smith T.P.L."/>
        </authorList>
    </citation>
    <scope>NUCLEOTIDE SEQUENCE [LARGE SCALE GENOMIC DNA]</scope>
</reference>
<evidence type="ECO:0000313" key="10">
    <source>
        <dbReference type="Proteomes" id="UP000314985"/>
    </source>
</evidence>
<dbReference type="PANTHER" id="PTHR22883">
    <property type="entry name" value="ZINC FINGER DHHC DOMAIN CONTAINING PROTEIN"/>
    <property type="match status" value="1"/>
</dbReference>
<comment type="subcellular location">
    <subcellularLocation>
        <location evidence="1">Membrane</location>
        <topology evidence="1">Multi-pass membrane protein</topology>
    </subcellularLocation>
</comment>
<feature type="domain" description="Palmitoyltransferase DHHC" evidence="8">
    <location>
        <begin position="270"/>
        <end position="408"/>
    </location>
</feature>
<evidence type="ECO:0000256" key="3">
    <source>
        <dbReference type="ARBA" id="ARBA00022692"/>
    </source>
</evidence>
<keyword evidence="3 7" id="KW-0812">Transmembrane</keyword>
<dbReference type="PANTHER" id="PTHR22883:SF414">
    <property type="entry name" value="PALMITOYLTRANSFERASE ZDHHC24-RELATED"/>
    <property type="match status" value="1"/>
</dbReference>
<keyword evidence="6 7" id="KW-0012">Acyltransferase</keyword>
<sequence length="460" mass="47228">GCNSIFFGEPASGTGTQSNGGRGGASAGGRGYNGAALPGSSADEVPSLSLARSAVQSHLGICLPPPVNRKARLTSSQLLLVVADVLLTLSPPRYGSGGVLPIPPRVGPGHGAALGGGERRGGTRAAAPCAHCAVGRGCGLGGGLRAGAWSWASPAGTFGPDLAACAGSLPAAKPTGQRGALPALGSQHPGCDAGRPWSGPGLGVSGARDLAGVGCGAGGAWGRGRALGPDDVRTSLQRSACWSQRTPLEPEATRSIIHSLTNIEYLLCASYCYQCQSQVPPRSGHCSACRICILRRDHHCRLLGRCVGFHNYRPFLCLLLHAAGVLLHVSVLLGPALSALLRAHTPLHTAALLLLPWLMLLTGRVSLAQFALAFVTDTCVAGALLCGAGLLFHGMLLLRGQTTWEWARGQHSYDLGPCHNLQAALGPRWVLVWLWPFLASPLPGDGITFQTAADVGLTAS</sequence>
<dbReference type="GO" id="GO:0019706">
    <property type="term" value="F:protein-cysteine S-palmitoyltransferase activity"/>
    <property type="evidence" value="ECO:0007669"/>
    <property type="project" value="UniProtKB-EC"/>
</dbReference>
<dbReference type="InterPro" id="IPR001594">
    <property type="entry name" value="Palmitoyltrfase_DHHC"/>
</dbReference>
<evidence type="ECO:0000256" key="2">
    <source>
        <dbReference type="ARBA" id="ARBA00022679"/>
    </source>
</evidence>
<comment type="domain">
    <text evidence="7">The DHHC domain is required for palmitoyltransferase activity.</text>
</comment>
<name>A0A4X1TIW7_PIG</name>
<dbReference type="Ensembl" id="ENSSSCT00070020069.1">
    <property type="protein sequence ID" value="ENSSSCP00070016685.1"/>
    <property type="gene ID" value="ENSSSCG00070010309.1"/>
</dbReference>